<name>A0A7R9D9H6_TIMPO</name>
<dbReference type="AlphaFoldDB" id="A0A7R9D9H6"/>
<proteinExistence type="predicted"/>
<sequence length="176" mass="19636">MTLRTYFPFLDGLNYIAPVIPELFLIWKRYPHFILFLGLTYALTNFEPSPSTAQSTILTRNHQNLFHLIAHPGTLKRLDTTMSLVDIVCDTTMCLVVIVCDTTMCLVVIVCDTTMCLVVIVCDTTMCLVVIVCDTTMCLLVIVCDTTMFQVVIAEDTTMCVVAIASDTTMYVVVIV</sequence>
<protein>
    <submittedName>
        <fullName evidence="1">Uncharacterized protein</fullName>
    </submittedName>
</protein>
<dbReference type="EMBL" id="OD004877">
    <property type="protein sequence ID" value="CAD7410616.1"/>
    <property type="molecule type" value="Genomic_DNA"/>
</dbReference>
<evidence type="ECO:0000313" key="1">
    <source>
        <dbReference type="EMBL" id="CAD7410616.1"/>
    </source>
</evidence>
<organism evidence="1">
    <name type="scientific">Timema poppense</name>
    <name type="common">Walking stick</name>
    <dbReference type="NCBI Taxonomy" id="170557"/>
    <lineage>
        <taxon>Eukaryota</taxon>
        <taxon>Metazoa</taxon>
        <taxon>Ecdysozoa</taxon>
        <taxon>Arthropoda</taxon>
        <taxon>Hexapoda</taxon>
        <taxon>Insecta</taxon>
        <taxon>Pterygota</taxon>
        <taxon>Neoptera</taxon>
        <taxon>Polyneoptera</taxon>
        <taxon>Phasmatodea</taxon>
        <taxon>Timematodea</taxon>
        <taxon>Timematoidea</taxon>
        <taxon>Timematidae</taxon>
        <taxon>Timema</taxon>
    </lineage>
</organism>
<gene>
    <name evidence="1" type="ORF">TPSB3V08_LOCUS7448</name>
</gene>
<accession>A0A7R9D9H6</accession>
<reference evidence="1" key="1">
    <citation type="submission" date="2020-11" db="EMBL/GenBank/DDBJ databases">
        <authorList>
            <person name="Tran Van P."/>
        </authorList>
    </citation>
    <scope>NUCLEOTIDE SEQUENCE</scope>
</reference>